<name>A0A0K0XS90_9GAMM</name>
<gene>
    <name evidence="2" type="ORF">WM2015_164</name>
</gene>
<dbReference type="Pfam" id="PF13511">
    <property type="entry name" value="DUF4124"/>
    <property type="match status" value="1"/>
</dbReference>
<organism evidence="2 3">
    <name type="scientific">Wenzhouxiangella marina</name>
    <dbReference type="NCBI Taxonomy" id="1579979"/>
    <lineage>
        <taxon>Bacteria</taxon>
        <taxon>Pseudomonadati</taxon>
        <taxon>Pseudomonadota</taxon>
        <taxon>Gammaproteobacteria</taxon>
        <taxon>Chromatiales</taxon>
        <taxon>Wenzhouxiangellaceae</taxon>
        <taxon>Wenzhouxiangella</taxon>
    </lineage>
</organism>
<dbReference type="Proteomes" id="UP000066624">
    <property type="component" value="Chromosome"/>
</dbReference>
<evidence type="ECO:0000313" key="3">
    <source>
        <dbReference type="Proteomes" id="UP000066624"/>
    </source>
</evidence>
<feature type="domain" description="DUF4124" evidence="1">
    <location>
        <begin position="11"/>
        <end position="72"/>
    </location>
</feature>
<protein>
    <recommendedName>
        <fullName evidence="1">DUF4124 domain-containing protein</fullName>
    </recommendedName>
</protein>
<dbReference type="STRING" id="1579979.WM2015_164"/>
<dbReference type="OrthoDB" id="7064973at2"/>
<proteinExistence type="predicted"/>
<sequence length="218" mass="25099">MMKYALIILTLTLIPELASAQTVYRWVDDEGEVHYGHAVPPEYKDRGYDRLGPNGMVVERVERALTPEEQAARDRERERQAREEIEQRNQETRDRLLLAAYRSAEDIVTTRDMTLRSLASQRETLQTSLDRTSQRFENLVSRAAQLTREGQSVPRQLSENIAQAQAEVRDLREAMAQLDEREQEQRERFDADLARFLQLTQPDAGTAAESEPEPESSP</sequence>
<keyword evidence="3" id="KW-1185">Reference proteome</keyword>
<dbReference type="RefSeq" id="WP_049724259.1">
    <property type="nucleotide sequence ID" value="NZ_CP012154.1"/>
</dbReference>
<accession>A0A0K0XS90</accession>
<dbReference type="AlphaFoldDB" id="A0A0K0XS90"/>
<reference evidence="2 3" key="1">
    <citation type="submission" date="2015-07" db="EMBL/GenBank/DDBJ databases">
        <authorList>
            <person name="Noorani M."/>
        </authorList>
    </citation>
    <scope>NUCLEOTIDE SEQUENCE [LARGE SCALE GENOMIC DNA]</scope>
    <source>
        <strain evidence="2 3">KCTC 42284</strain>
    </source>
</reference>
<dbReference type="EMBL" id="CP012154">
    <property type="protein sequence ID" value="AKS40553.1"/>
    <property type="molecule type" value="Genomic_DNA"/>
</dbReference>
<dbReference type="InterPro" id="IPR025392">
    <property type="entry name" value="DUF4124"/>
</dbReference>
<evidence type="ECO:0000313" key="2">
    <source>
        <dbReference type="EMBL" id="AKS40553.1"/>
    </source>
</evidence>
<evidence type="ECO:0000259" key="1">
    <source>
        <dbReference type="Pfam" id="PF13511"/>
    </source>
</evidence>
<dbReference type="KEGG" id="wma:WM2015_164"/>